<dbReference type="Gene3D" id="3.40.1640.10">
    <property type="entry name" value="PSTPO5379-like"/>
    <property type="match status" value="1"/>
</dbReference>
<dbReference type="PANTHER" id="PTHR32022">
    <property type="entry name" value="D-GLUTAMATE CYCLASE, MITOCHONDRIAL"/>
    <property type="match status" value="1"/>
</dbReference>
<dbReference type="NCBIfam" id="NF003969">
    <property type="entry name" value="PRK05463.1"/>
    <property type="match status" value="1"/>
</dbReference>
<evidence type="ECO:0000313" key="4">
    <source>
        <dbReference type="Proteomes" id="UP000005615"/>
    </source>
</evidence>
<reference evidence="3 4" key="1">
    <citation type="journal article" date="2011" name="J. Bacteriol.">
        <title>Genome sequence of strain IMCC3088, a proteorhodopsin-containing marine bacterium belonging to the OM60/NOR5 clade.</title>
        <authorList>
            <person name="Jang Y."/>
            <person name="Oh H.M."/>
            <person name="Kang I."/>
            <person name="Lee K."/>
            <person name="Yang S.J."/>
            <person name="Cho J.C."/>
        </authorList>
    </citation>
    <scope>NUCLEOTIDE SEQUENCE [LARGE SCALE GENOMIC DNA]</scope>
    <source>
        <strain evidence="3 4">IMCC3088</strain>
    </source>
</reference>
<comment type="similarity">
    <text evidence="1">Belongs to the D-glutamate cyclase family.</text>
</comment>
<dbReference type="Gene3D" id="3.30.2040.10">
    <property type="entry name" value="PSTPO5379-like domain"/>
    <property type="match status" value="1"/>
</dbReference>
<organism evidence="3 4">
    <name type="scientific">Aequoribacter fuscus</name>
    <dbReference type="NCBI Taxonomy" id="2518989"/>
    <lineage>
        <taxon>Bacteria</taxon>
        <taxon>Pseudomonadati</taxon>
        <taxon>Pseudomonadota</taxon>
        <taxon>Gammaproteobacteria</taxon>
        <taxon>Cellvibrionales</taxon>
        <taxon>Halieaceae</taxon>
        <taxon>Aequoribacter</taxon>
    </lineage>
</organism>
<comment type="caution">
    <text evidence="3">The sequence shown here is derived from an EMBL/GenBank/DDBJ whole genome shotgun (WGS) entry which is preliminary data.</text>
</comment>
<dbReference type="PANTHER" id="PTHR32022:SF10">
    <property type="entry name" value="D-GLUTAMATE CYCLASE, MITOCHONDRIAL"/>
    <property type="match status" value="1"/>
</dbReference>
<dbReference type="SUPFAM" id="SSF160920">
    <property type="entry name" value="PSTPO5379-like"/>
    <property type="match status" value="1"/>
</dbReference>
<dbReference type="Pfam" id="PF07286">
    <property type="entry name" value="D-Glu_cyclase"/>
    <property type="match status" value="1"/>
</dbReference>
<evidence type="ECO:0000313" key="3">
    <source>
        <dbReference type="EMBL" id="EGG30487.1"/>
    </source>
</evidence>
<evidence type="ECO:0008006" key="5">
    <source>
        <dbReference type="Google" id="ProtNLM"/>
    </source>
</evidence>
<gene>
    <name evidence="3" type="ORF">IMCC3088_464</name>
</gene>
<evidence type="ECO:0000256" key="2">
    <source>
        <dbReference type="ARBA" id="ARBA00023239"/>
    </source>
</evidence>
<name>F3KZQ8_9GAMM</name>
<dbReference type="InterPro" id="IPR009906">
    <property type="entry name" value="D-Glu_cyclase"/>
</dbReference>
<keyword evidence="4" id="KW-1185">Reference proteome</keyword>
<dbReference type="GO" id="GO:0016829">
    <property type="term" value="F:lyase activity"/>
    <property type="evidence" value="ECO:0007669"/>
    <property type="project" value="UniProtKB-KW"/>
</dbReference>
<accession>F3KZQ8</accession>
<keyword evidence="2" id="KW-0456">Lyase</keyword>
<dbReference type="InterPro" id="IPR016938">
    <property type="entry name" value="UPF0317"/>
</dbReference>
<evidence type="ECO:0000256" key="1">
    <source>
        <dbReference type="ARBA" id="ARBA00007896"/>
    </source>
</evidence>
<dbReference type="InterPro" id="IPR038021">
    <property type="entry name" value="Putative_hydro-lyase"/>
</dbReference>
<proteinExistence type="inferred from homology"/>
<dbReference type="EMBL" id="AEIG01000014">
    <property type="protein sequence ID" value="EGG30487.1"/>
    <property type="molecule type" value="Genomic_DNA"/>
</dbReference>
<dbReference type="eggNOG" id="COG4336">
    <property type="taxonomic scope" value="Bacteria"/>
</dbReference>
<dbReference type="STRING" id="2518989.IMCC3088_464"/>
<dbReference type="AlphaFoldDB" id="F3KZQ8"/>
<dbReference type="FunFam" id="3.30.2040.10:FF:000001">
    <property type="entry name" value="D-glutamate cyclase, mitochondrial"/>
    <property type="match status" value="1"/>
</dbReference>
<dbReference type="Proteomes" id="UP000005615">
    <property type="component" value="Unassembled WGS sequence"/>
</dbReference>
<dbReference type="PIRSF" id="PIRSF029755">
    <property type="entry name" value="UCP029755"/>
    <property type="match status" value="1"/>
</dbReference>
<sequence>MCDGYVQCNIVALPEAYAADFARFCALNPKPCPIIGQSNPGETNVPLLGDFDIRTDCPKYQLFVDGSPTAELQDIRDYWQEDWVFFGLGCSFSFEDALLQAGIPLRHIEQDRNVAMYNTNIACQSAGPFSGNMVVSMRPLSVAHTIRSIQICSRFPAVHGAPIHFGNPKDIGIDDINKPDYGDKVEIREGEIPVFWACGVTPQQALRAAKIPCAITHAPGHMLVTDLRNAELATL</sequence>
<protein>
    <recommendedName>
        <fullName evidence="5">Hydro-lyase</fullName>
    </recommendedName>
</protein>